<name>A0A413SZF0_9BACT</name>
<evidence type="ECO:0000313" key="2">
    <source>
        <dbReference type="Proteomes" id="UP000283855"/>
    </source>
</evidence>
<dbReference type="InterPro" id="IPR017259">
    <property type="entry name" value="UCP037672"/>
</dbReference>
<organism evidence="1 2">
    <name type="scientific">Phocaeicola coprophilus</name>
    <dbReference type="NCBI Taxonomy" id="387090"/>
    <lineage>
        <taxon>Bacteria</taxon>
        <taxon>Pseudomonadati</taxon>
        <taxon>Bacteroidota</taxon>
        <taxon>Bacteroidia</taxon>
        <taxon>Bacteroidales</taxon>
        <taxon>Bacteroidaceae</taxon>
        <taxon>Phocaeicola</taxon>
    </lineage>
</organism>
<dbReference type="Pfam" id="PF12650">
    <property type="entry name" value="DUF3784"/>
    <property type="match status" value="1"/>
</dbReference>
<evidence type="ECO:0000313" key="1">
    <source>
        <dbReference type="EMBL" id="RHA75369.1"/>
    </source>
</evidence>
<proteinExistence type="predicted"/>
<sequence length="100" mass="11174">MTSSIITAAMLVLIGLLVLKFPKLIAGYNTMTPEQQKKVDIKRLKTFMCRAFCVMGIAILLVSLLLQPFTSDMIISLVSVLILVPGTIYMIIKAQRYDHN</sequence>
<gene>
    <name evidence="1" type="ORF">DW921_08600</name>
</gene>
<comment type="caution">
    <text evidence="1">The sequence shown here is derived from an EMBL/GenBank/DDBJ whole genome shotgun (WGS) entry which is preliminary data.</text>
</comment>
<dbReference type="GeneID" id="78404753"/>
<protein>
    <submittedName>
        <fullName evidence="1">DUF3784 domain-containing protein</fullName>
    </submittedName>
</protein>
<accession>A0A413SZF0</accession>
<dbReference type="AlphaFoldDB" id="A0A413SZF0"/>
<dbReference type="RefSeq" id="WP_008140924.1">
    <property type="nucleotide sequence ID" value="NZ_CABJGD010000016.1"/>
</dbReference>
<dbReference type="EMBL" id="QSFT01000016">
    <property type="protein sequence ID" value="RHA75369.1"/>
    <property type="molecule type" value="Genomic_DNA"/>
</dbReference>
<reference evidence="1 2" key="1">
    <citation type="submission" date="2018-08" db="EMBL/GenBank/DDBJ databases">
        <title>A genome reference for cultivated species of the human gut microbiota.</title>
        <authorList>
            <person name="Zou Y."/>
            <person name="Xue W."/>
            <person name="Luo G."/>
        </authorList>
    </citation>
    <scope>NUCLEOTIDE SEQUENCE [LARGE SCALE GENOMIC DNA]</scope>
    <source>
        <strain evidence="1 2">AM42-38</strain>
    </source>
</reference>
<dbReference type="Proteomes" id="UP000283855">
    <property type="component" value="Unassembled WGS sequence"/>
</dbReference>